<feature type="chain" id="PRO_5010316981" evidence="1">
    <location>
        <begin position="25"/>
        <end position="288"/>
    </location>
</feature>
<sequence>MKKVIFLPLMIFLLLNLATIFANAEVEKLDKDLIKVINEFIPSASQLVSPEEPKSTKPYQFYDFNQDGQEEIIITYEIKAKEQPNPSQYGVIVLSKENERWEKVLETQTQGVGLDFSGVADITGDGTKEYFFGVTIGASAGNKLEIFKWNNNYLERIAEVPYHMMEMISNKKVGIAVWQRYIADTYFVDVLKWNGSKLVLDEELYSSYYPVIEKFYNDKISKMDAWFYWYTLADAQVKANLYDKARDSIQKGTELAEQLSFPDVVENFNQLKVKLENKEKSNKSNAMH</sequence>
<dbReference type="Proteomes" id="UP000180057">
    <property type="component" value="Unassembled WGS sequence"/>
</dbReference>
<dbReference type="AlphaFoldDB" id="A0A1S2M654"/>
<dbReference type="InterPro" id="IPR028994">
    <property type="entry name" value="Integrin_alpha_N"/>
</dbReference>
<name>A0A1S2M654_9BACI</name>
<reference evidence="2 3" key="1">
    <citation type="submission" date="2016-10" db="EMBL/GenBank/DDBJ databases">
        <title>Draft genome sequences of four alkaliphilic bacteria belonging to the Anaerobacillus genus.</title>
        <authorList>
            <person name="Bassil N.M."/>
            <person name="Lloyd J.R."/>
        </authorList>
    </citation>
    <scope>NUCLEOTIDE SEQUENCE [LARGE SCALE GENOMIC DNA]</scope>
    <source>
        <strain evidence="2 3">DSM 22531</strain>
    </source>
</reference>
<dbReference type="STRING" id="472963.BKP45_10290"/>
<evidence type="ECO:0000313" key="2">
    <source>
        <dbReference type="EMBL" id="OIJ20161.1"/>
    </source>
</evidence>
<proteinExistence type="predicted"/>
<dbReference type="SUPFAM" id="SSF69318">
    <property type="entry name" value="Integrin alpha N-terminal domain"/>
    <property type="match status" value="1"/>
</dbReference>
<dbReference type="RefSeq" id="WP_071389601.1">
    <property type="nucleotide sequence ID" value="NZ_MLQS01000015.1"/>
</dbReference>
<gene>
    <name evidence="2" type="ORF">BKP45_10290</name>
</gene>
<protein>
    <submittedName>
        <fullName evidence="2">Uncharacterized protein</fullName>
    </submittedName>
</protein>
<accession>A0A1S2M654</accession>
<comment type="caution">
    <text evidence="2">The sequence shown here is derived from an EMBL/GenBank/DDBJ whole genome shotgun (WGS) entry which is preliminary data.</text>
</comment>
<evidence type="ECO:0000256" key="1">
    <source>
        <dbReference type="SAM" id="SignalP"/>
    </source>
</evidence>
<organism evidence="2 3">
    <name type="scientific">Anaerobacillus alkalidiazotrophicus</name>
    <dbReference type="NCBI Taxonomy" id="472963"/>
    <lineage>
        <taxon>Bacteria</taxon>
        <taxon>Bacillati</taxon>
        <taxon>Bacillota</taxon>
        <taxon>Bacilli</taxon>
        <taxon>Bacillales</taxon>
        <taxon>Bacillaceae</taxon>
        <taxon>Anaerobacillus</taxon>
    </lineage>
</organism>
<keyword evidence="1" id="KW-0732">Signal</keyword>
<dbReference type="EMBL" id="MLQS01000015">
    <property type="protein sequence ID" value="OIJ20161.1"/>
    <property type="molecule type" value="Genomic_DNA"/>
</dbReference>
<dbReference type="OrthoDB" id="5637at2"/>
<keyword evidence="3" id="KW-1185">Reference proteome</keyword>
<feature type="signal peptide" evidence="1">
    <location>
        <begin position="1"/>
        <end position="24"/>
    </location>
</feature>
<evidence type="ECO:0000313" key="3">
    <source>
        <dbReference type="Proteomes" id="UP000180057"/>
    </source>
</evidence>